<sequence length="239" mass="26120">MNSTATGLYRAGLYGKVPAHGDFIDRGLPGSFINVWDDWLQRSVASSREVLGESWLDYYLTSPIWRFVLAPGAVDNGTRAGVLLPSVDSVGRYFPLTIAAAVDNKVNTFSFLAEQEDWFSQLENAALAALQESLPVDELMQRLAGLPMPAHSASQTLHKSDSLVTGTAVVATGEPALPAGCYNQLLQQFTQARLSSYSLWWCNGSDHMQPTLLLAPGLPNAQGYTALLDGQWQQWGWML</sequence>
<evidence type="ECO:0000313" key="1">
    <source>
        <dbReference type="EMBL" id="TQV66910.1"/>
    </source>
</evidence>
<dbReference type="PIRSF" id="PIRSF029287">
    <property type="entry name" value="UCP029287"/>
    <property type="match status" value="1"/>
</dbReference>
<dbReference type="NCBIfam" id="TIGR03373">
    <property type="entry name" value="VI_minor_4"/>
    <property type="match status" value="1"/>
</dbReference>
<evidence type="ECO:0000313" key="2">
    <source>
        <dbReference type="Proteomes" id="UP000319732"/>
    </source>
</evidence>
<accession>A0A545SPJ6</accession>
<organism evidence="1 2">
    <name type="scientific">Exilibacterium tricleocarpae</name>
    <dbReference type="NCBI Taxonomy" id="2591008"/>
    <lineage>
        <taxon>Bacteria</taxon>
        <taxon>Pseudomonadati</taxon>
        <taxon>Pseudomonadota</taxon>
        <taxon>Gammaproteobacteria</taxon>
        <taxon>Cellvibrionales</taxon>
        <taxon>Cellvibrionaceae</taxon>
        <taxon>Exilibacterium</taxon>
    </lineage>
</organism>
<dbReference type="RefSeq" id="WP_142929972.1">
    <property type="nucleotide sequence ID" value="NZ_ML660114.1"/>
</dbReference>
<protein>
    <submittedName>
        <fullName evidence="1">Type VI secretion system-associated protein TagF</fullName>
    </submittedName>
</protein>
<dbReference type="InterPro" id="IPR017748">
    <property type="entry name" value="TagF"/>
</dbReference>
<dbReference type="Proteomes" id="UP000319732">
    <property type="component" value="Unassembled WGS sequence"/>
</dbReference>
<reference evidence="1 2" key="1">
    <citation type="submission" date="2019-06" db="EMBL/GenBank/DDBJ databases">
        <title>Whole genome sequence for Cellvibrionaceae sp. R142.</title>
        <authorList>
            <person name="Wang G."/>
        </authorList>
    </citation>
    <scope>NUCLEOTIDE SEQUENCE [LARGE SCALE GENOMIC DNA]</scope>
    <source>
        <strain evidence="1 2">R142</strain>
    </source>
</reference>
<dbReference type="OrthoDB" id="9801841at2"/>
<gene>
    <name evidence="1" type="primary">tagF</name>
    <name evidence="1" type="ORF">FKG94_26510</name>
</gene>
<dbReference type="Gene3D" id="3.40.1730.10">
    <property type="entry name" value="pa0076 domain"/>
    <property type="match status" value="1"/>
</dbReference>
<proteinExistence type="predicted"/>
<dbReference type="EMBL" id="VHSG01000038">
    <property type="protein sequence ID" value="TQV66910.1"/>
    <property type="molecule type" value="Genomic_DNA"/>
</dbReference>
<name>A0A545SPJ6_9GAMM</name>
<dbReference type="Pfam" id="PF09867">
    <property type="entry name" value="TagF_N"/>
    <property type="match status" value="1"/>
</dbReference>
<dbReference type="AlphaFoldDB" id="A0A545SPJ6"/>
<keyword evidence="2" id="KW-1185">Reference proteome</keyword>
<dbReference type="InterPro" id="IPR038225">
    <property type="entry name" value="TagF_sf"/>
</dbReference>
<comment type="caution">
    <text evidence="1">The sequence shown here is derived from an EMBL/GenBank/DDBJ whole genome shotgun (WGS) entry which is preliminary data.</text>
</comment>